<name>A0A838XRC8_9HYPH</name>
<accession>A0A838XRC8</accession>
<dbReference type="RefSeq" id="WP_181759325.1">
    <property type="nucleotide sequence ID" value="NZ_BMCR01000002.1"/>
</dbReference>
<reference evidence="2 3" key="2">
    <citation type="submission" date="2020-08" db="EMBL/GenBank/DDBJ databases">
        <title>Stappia taiwanensis sp. nov., isolated from a coastal thermal spring.</title>
        <authorList>
            <person name="Kampfer P."/>
        </authorList>
    </citation>
    <scope>NUCLEOTIDE SEQUENCE [LARGE SCALE GENOMIC DNA]</scope>
    <source>
        <strain evidence="2 3">DSM 23284</strain>
    </source>
</reference>
<dbReference type="Pfam" id="PF01872">
    <property type="entry name" value="RibD_C"/>
    <property type="match status" value="1"/>
</dbReference>
<dbReference type="PANTHER" id="PTHR38011">
    <property type="entry name" value="DIHYDROFOLATE REDUCTASE FAMILY PROTEIN (AFU_ORTHOLOGUE AFUA_8G06820)"/>
    <property type="match status" value="1"/>
</dbReference>
<dbReference type="GO" id="GO:0008703">
    <property type="term" value="F:5-amino-6-(5-phosphoribosylamino)uracil reductase activity"/>
    <property type="evidence" value="ECO:0007669"/>
    <property type="project" value="InterPro"/>
</dbReference>
<dbReference type="Gene3D" id="3.40.430.10">
    <property type="entry name" value="Dihydrofolate Reductase, subunit A"/>
    <property type="match status" value="1"/>
</dbReference>
<protein>
    <submittedName>
        <fullName evidence="2">Dihydrofolate reductase family protein</fullName>
    </submittedName>
</protein>
<evidence type="ECO:0000313" key="3">
    <source>
        <dbReference type="Proteomes" id="UP000559404"/>
    </source>
</evidence>
<dbReference type="GO" id="GO:0009231">
    <property type="term" value="P:riboflavin biosynthetic process"/>
    <property type="evidence" value="ECO:0007669"/>
    <property type="project" value="InterPro"/>
</dbReference>
<dbReference type="InterPro" id="IPR050765">
    <property type="entry name" value="Riboflavin_Biosynth_HTPR"/>
</dbReference>
<comment type="caution">
    <text evidence="2">The sequence shown here is derived from an EMBL/GenBank/DDBJ whole genome shotgun (WGS) entry which is preliminary data.</text>
</comment>
<dbReference type="AlphaFoldDB" id="A0A838XRC8"/>
<reference evidence="2 3" key="1">
    <citation type="submission" date="2020-07" db="EMBL/GenBank/DDBJ databases">
        <authorList>
            <person name="Li M."/>
        </authorList>
    </citation>
    <scope>NUCLEOTIDE SEQUENCE [LARGE SCALE GENOMIC DNA]</scope>
    <source>
        <strain evidence="2 3">DSM 23284</strain>
    </source>
</reference>
<gene>
    <name evidence="2" type="ORF">H1W37_05665</name>
</gene>
<dbReference type="InterPro" id="IPR024072">
    <property type="entry name" value="DHFR-like_dom_sf"/>
</dbReference>
<proteinExistence type="predicted"/>
<dbReference type="Proteomes" id="UP000559404">
    <property type="component" value="Unassembled WGS sequence"/>
</dbReference>
<evidence type="ECO:0000259" key="1">
    <source>
        <dbReference type="Pfam" id="PF01872"/>
    </source>
</evidence>
<dbReference type="PANTHER" id="PTHR38011:SF11">
    <property type="entry name" value="2,5-DIAMINO-6-RIBOSYLAMINO-4(3H)-PYRIMIDINONE 5'-PHOSPHATE REDUCTASE"/>
    <property type="match status" value="1"/>
</dbReference>
<feature type="domain" description="Bacterial bifunctional deaminase-reductase C-terminal" evidence="1">
    <location>
        <begin position="2"/>
        <end position="182"/>
    </location>
</feature>
<dbReference type="SUPFAM" id="SSF53597">
    <property type="entry name" value="Dihydrofolate reductase-like"/>
    <property type="match status" value="1"/>
</dbReference>
<evidence type="ECO:0000313" key="2">
    <source>
        <dbReference type="EMBL" id="MBA4611126.1"/>
    </source>
</evidence>
<dbReference type="EMBL" id="JACEON010000004">
    <property type="protein sequence ID" value="MBA4611126.1"/>
    <property type="molecule type" value="Genomic_DNA"/>
</dbReference>
<sequence length="193" mass="21277">MRKLVLSMVISLDGFVDAPGGEFIAPDWSTDLDGWTDSMVARFDTLLYGRAAWEMMAAHWPAAAREAAASPAQQRLAAFMNASRKIVFSRRLKDASAWENSFIASANLADTVAAERVRPGRDMVIFAGAKFAQTAIRAGVVDEYWLLTLPMLFGGGSRLFEGHCQRERLALLEARSLDTGAVFTRHAVVRPER</sequence>
<keyword evidence="3" id="KW-1185">Reference proteome</keyword>
<dbReference type="InterPro" id="IPR002734">
    <property type="entry name" value="RibDG_C"/>
</dbReference>
<organism evidence="2 3">
    <name type="scientific">Stappia taiwanensis</name>
    <dbReference type="NCBI Taxonomy" id="992267"/>
    <lineage>
        <taxon>Bacteria</taxon>
        <taxon>Pseudomonadati</taxon>
        <taxon>Pseudomonadota</taxon>
        <taxon>Alphaproteobacteria</taxon>
        <taxon>Hyphomicrobiales</taxon>
        <taxon>Stappiaceae</taxon>
        <taxon>Stappia</taxon>
    </lineage>
</organism>